<dbReference type="AlphaFoldDB" id="A0A557S8B0"/>
<protein>
    <submittedName>
        <fullName evidence="1">DUF1415 domain-containing protein</fullName>
    </submittedName>
</protein>
<proteinExistence type="predicted"/>
<sequence length="198" mass="22838">MLCTSTQPTPLDILLDHEHYIAPVRRWLETLVIGLNLCPFAKRELVKNRVRFFVSEASTDEQLQMDLEAELTLMAENDAIETTLLIHPHVLQDFFEYNQFINHTTRILKQLGYRGTFQIASFHPDYQFGGTEPDDVENTTNRSPYPLLHLIREDSLARAVENYPDPDQIPERNIARVEELGADKMQALLKACFDTPPK</sequence>
<dbReference type="Proteomes" id="UP000318349">
    <property type="component" value="Unassembled WGS sequence"/>
</dbReference>
<name>A0A557S8B0_9RHOO</name>
<dbReference type="EMBL" id="VMNI01000017">
    <property type="protein sequence ID" value="TVO73669.1"/>
    <property type="molecule type" value="Genomic_DNA"/>
</dbReference>
<dbReference type="InterPro" id="IPR009858">
    <property type="entry name" value="DUF1415"/>
</dbReference>
<accession>A0A557S8B0</accession>
<evidence type="ECO:0000313" key="2">
    <source>
        <dbReference type="Proteomes" id="UP000318349"/>
    </source>
</evidence>
<organism evidence="1 2">
    <name type="scientific">Denitromonas halophila</name>
    <dbReference type="NCBI Taxonomy" id="1629404"/>
    <lineage>
        <taxon>Bacteria</taxon>
        <taxon>Pseudomonadati</taxon>
        <taxon>Pseudomonadota</taxon>
        <taxon>Betaproteobacteria</taxon>
        <taxon>Rhodocyclales</taxon>
        <taxon>Zoogloeaceae</taxon>
        <taxon>Denitromonas</taxon>
    </lineage>
</organism>
<comment type="caution">
    <text evidence="1">The sequence shown here is derived from an EMBL/GenBank/DDBJ whole genome shotgun (WGS) entry which is preliminary data.</text>
</comment>
<dbReference type="Pfam" id="PF07209">
    <property type="entry name" value="DUF1415"/>
    <property type="match status" value="1"/>
</dbReference>
<evidence type="ECO:0000313" key="1">
    <source>
        <dbReference type="EMBL" id="TVO73669.1"/>
    </source>
</evidence>
<reference evidence="1 2" key="1">
    <citation type="submission" date="2019-07" db="EMBL/GenBank/DDBJ databases">
        <title>The pathways for chlorine oxyanion respiration interact through the shared metabolite chlorate.</title>
        <authorList>
            <person name="Barnum T.P."/>
            <person name="Cheng Y."/>
            <person name="Hill K.A."/>
            <person name="Lucas L.N."/>
            <person name="Carlson H.K."/>
            <person name="Coates J.D."/>
        </authorList>
    </citation>
    <scope>NUCLEOTIDE SEQUENCE [LARGE SCALE GENOMIC DNA]</scope>
    <source>
        <strain evidence="1 2">SFB-1</strain>
    </source>
</reference>
<gene>
    <name evidence="1" type="ORF">FHP89_16730</name>
</gene>